<keyword evidence="2" id="KW-1185">Reference proteome</keyword>
<reference evidence="1" key="1">
    <citation type="submission" date="2021-01" db="EMBL/GenBank/DDBJ databases">
        <authorList>
            <consortium name="Genoscope - CEA"/>
            <person name="William W."/>
        </authorList>
    </citation>
    <scope>NUCLEOTIDE SEQUENCE</scope>
</reference>
<dbReference type="AlphaFoldDB" id="A0A8S1LBT5"/>
<evidence type="ECO:0000313" key="2">
    <source>
        <dbReference type="Proteomes" id="UP000692954"/>
    </source>
</evidence>
<gene>
    <name evidence="1" type="ORF">PSON_ATCC_30995.1.T0170385</name>
</gene>
<dbReference type="Proteomes" id="UP000692954">
    <property type="component" value="Unassembled WGS sequence"/>
</dbReference>
<dbReference type="OrthoDB" id="321505at2759"/>
<sequence length="291" mass="34639">MMKLIHKLKPKTWEFVEEKFANKCEDVKNSYQSCSNLNINGMPCIDNFDKTSCRRLICSELNYDICNQYLNHCEYLDKCQTKQCQDLQQEQICRYYNCEWEQNRHKCSNKQPCDNYKTEKNCNQNSSNQIQCIWITNEQDSFCSEQGCRYLSQNSYCRGSYINKNICVQLKDYSCVQCEEIKDFCLCAEQEYCKFNEILGQCESINCNLFKKESDCQLFPFCLYKNEQNICHFNCIFLGNQDDCIENNPVCHWNHDTNICYEIQLEHSIISNSEFIDMAFHIYATIVWMLI</sequence>
<accession>A0A8S1LBT5</accession>
<name>A0A8S1LBT5_9CILI</name>
<comment type="caution">
    <text evidence="1">The sequence shown here is derived from an EMBL/GenBank/DDBJ whole genome shotgun (WGS) entry which is preliminary data.</text>
</comment>
<dbReference type="EMBL" id="CAJJDN010000017">
    <property type="protein sequence ID" value="CAD8063392.1"/>
    <property type="molecule type" value="Genomic_DNA"/>
</dbReference>
<organism evidence="1 2">
    <name type="scientific">Paramecium sonneborni</name>
    <dbReference type="NCBI Taxonomy" id="65129"/>
    <lineage>
        <taxon>Eukaryota</taxon>
        <taxon>Sar</taxon>
        <taxon>Alveolata</taxon>
        <taxon>Ciliophora</taxon>
        <taxon>Intramacronucleata</taxon>
        <taxon>Oligohymenophorea</taxon>
        <taxon>Peniculida</taxon>
        <taxon>Parameciidae</taxon>
        <taxon>Paramecium</taxon>
    </lineage>
</organism>
<evidence type="ECO:0000313" key="1">
    <source>
        <dbReference type="EMBL" id="CAD8063392.1"/>
    </source>
</evidence>
<protein>
    <submittedName>
        <fullName evidence="1">Uncharacterized protein</fullName>
    </submittedName>
</protein>
<proteinExistence type="predicted"/>